<feature type="transmembrane region" description="Helical" evidence="7">
    <location>
        <begin position="309"/>
        <end position="333"/>
    </location>
</feature>
<gene>
    <name evidence="8" type="ORF">GSCOC_T00041298001</name>
</gene>
<proteinExistence type="inferred from homology"/>
<evidence type="ECO:0000256" key="4">
    <source>
        <dbReference type="ARBA" id="ARBA00022989"/>
    </source>
</evidence>
<keyword evidence="4 7" id="KW-1133">Transmembrane helix</keyword>
<dbReference type="GO" id="GO:0016020">
    <property type="term" value="C:membrane"/>
    <property type="evidence" value="ECO:0007669"/>
    <property type="project" value="UniProtKB-SubCell"/>
</dbReference>
<evidence type="ECO:0000256" key="5">
    <source>
        <dbReference type="ARBA" id="ARBA00023136"/>
    </source>
</evidence>
<name>A0A068U2W1_COFCA</name>
<evidence type="ECO:0000256" key="3">
    <source>
        <dbReference type="ARBA" id="ARBA00022692"/>
    </source>
</evidence>
<keyword evidence="9" id="KW-1185">Reference proteome</keyword>
<dbReference type="InParanoid" id="A0A068U2W1"/>
<dbReference type="EMBL" id="HG739093">
    <property type="protein sequence ID" value="CDP02890.1"/>
    <property type="molecule type" value="Genomic_DNA"/>
</dbReference>
<feature type="transmembrane region" description="Helical" evidence="7">
    <location>
        <begin position="128"/>
        <end position="147"/>
    </location>
</feature>
<dbReference type="Gramene" id="CDP02890">
    <property type="protein sequence ID" value="CDP02890"/>
    <property type="gene ID" value="GSCOC_T00041298001"/>
</dbReference>
<dbReference type="Pfam" id="PF00335">
    <property type="entry name" value="Tetraspanin"/>
    <property type="match status" value="1"/>
</dbReference>
<evidence type="ECO:0000313" key="9">
    <source>
        <dbReference type="Proteomes" id="UP000295252"/>
    </source>
</evidence>
<dbReference type="InterPro" id="IPR044991">
    <property type="entry name" value="TET_plant"/>
</dbReference>
<evidence type="ECO:0000256" key="1">
    <source>
        <dbReference type="ARBA" id="ARBA00004141"/>
    </source>
</evidence>
<dbReference type="OrthoDB" id="761290at2759"/>
<accession>A0A068U2W1</accession>
<feature type="region of interest" description="Disordered" evidence="6">
    <location>
        <begin position="1"/>
        <end position="26"/>
    </location>
</feature>
<feature type="transmembrane region" description="Helical" evidence="7">
    <location>
        <begin position="154"/>
        <end position="175"/>
    </location>
</feature>
<dbReference type="InterPro" id="IPR018499">
    <property type="entry name" value="Tetraspanin/Peripherin"/>
</dbReference>
<dbReference type="AlphaFoldDB" id="A0A068U2W1"/>
<dbReference type="OMA" id="DWSILCY"/>
<comment type="subcellular location">
    <subcellularLocation>
        <location evidence="1">Membrane</location>
        <topology evidence="1">Multi-pass membrane protein</topology>
    </subcellularLocation>
</comment>
<keyword evidence="3 7" id="KW-0812">Transmembrane</keyword>
<keyword evidence="5 7" id="KW-0472">Membrane</keyword>
<dbReference type="GO" id="GO:0009734">
    <property type="term" value="P:auxin-activated signaling pathway"/>
    <property type="evidence" value="ECO:0007669"/>
    <property type="project" value="InterPro"/>
</dbReference>
<dbReference type="Proteomes" id="UP000295252">
    <property type="component" value="Chromosome VIII"/>
</dbReference>
<protein>
    <recommendedName>
        <fullName evidence="10">Tetraspanin-15-like</fullName>
    </recommendedName>
</protein>
<comment type="similarity">
    <text evidence="2">Belongs to the tetraspanin (TM4SF) family.</text>
</comment>
<evidence type="ECO:0000256" key="6">
    <source>
        <dbReference type="SAM" id="MobiDB-lite"/>
    </source>
</evidence>
<dbReference type="PhylomeDB" id="A0A068U2W1"/>
<evidence type="ECO:0000256" key="7">
    <source>
        <dbReference type="SAM" id="Phobius"/>
    </source>
</evidence>
<dbReference type="PANTHER" id="PTHR32191">
    <property type="entry name" value="TETRASPANIN-8-RELATED"/>
    <property type="match status" value="1"/>
</dbReference>
<organism evidence="8 9">
    <name type="scientific">Coffea canephora</name>
    <name type="common">Robusta coffee</name>
    <dbReference type="NCBI Taxonomy" id="49390"/>
    <lineage>
        <taxon>Eukaryota</taxon>
        <taxon>Viridiplantae</taxon>
        <taxon>Streptophyta</taxon>
        <taxon>Embryophyta</taxon>
        <taxon>Tracheophyta</taxon>
        <taxon>Spermatophyta</taxon>
        <taxon>Magnoliopsida</taxon>
        <taxon>eudicotyledons</taxon>
        <taxon>Gunneridae</taxon>
        <taxon>Pentapetalae</taxon>
        <taxon>asterids</taxon>
        <taxon>lamiids</taxon>
        <taxon>Gentianales</taxon>
        <taxon>Rubiaceae</taxon>
        <taxon>Ixoroideae</taxon>
        <taxon>Gardenieae complex</taxon>
        <taxon>Bertiereae - Coffeeae clade</taxon>
        <taxon>Coffeeae</taxon>
        <taxon>Coffea</taxon>
    </lineage>
</organism>
<reference evidence="9" key="1">
    <citation type="journal article" date="2014" name="Science">
        <title>The coffee genome provides insight into the convergent evolution of caffeine biosynthesis.</title>
        <authorList>
            <person name="Denoeud F."/>
            <person name="Carretero-Paulet L."/>
            <person name="Dereeper A."/>
            <person name="Droc G."/>
            <person name="Guyot R."/>
            <person name="Pietrella M."/>
            <person name="Zheng C."/>
            <person name="Alberti A."/>
            <person name="Anthony F."/>
            <person name="Aprea G."/>
            <person name="Aury J.M."/>
            <person name="Bento P."/>
            <person name="Bernard M."/>
            <person name="Bocs S."/>
            <person name="Campa C."/>
            <person name="Cenci A."/>
            <person name="Combes M.C."/>
            <person name="Crouzillat D."/>
            <person name="Da Silva C."/>
            <person name="Daddiego L."/>
            <person name="De Bellis F."/>
            <person name="Dussert S."/>
            <person name="Garsmeur O."/>
            <person name="Gayraud T."/>
            <person name="Guignon V."/>
            <person name="Jahn K."/>
            <person name="Jamilloux V."/>
            <person name="Joet T."/>
            <person name="Labadie K."/>
            <person name="Lan T."/>
            <person name="Leclercq J."/>
            <person name="Lepelley M."/>
            <person name="Leroy T."/>
            <person name="Li L.T."/>
            <person name="Librado P."/>
            <person name="Lopez L."/>
            <person name="Munoz A."/>
            <person name="Noel B."/>
            <person name="Pallavicini A."/>
            <person name="Perrotta G."/>
            <person name="Poncet V."/>
            <person name="Pot D."/>
            <person name="Priyono X."/>
            <person name="Rigoreau M."/>
            <person name="Rouard M."/>
            <person name="Rozas J."/>
            <person name="Tranchant-Dubreuil C."/>
            <person name="VanBuren R."/>
            <person name="Zhang Q."/>
            <person name="Andrade A.C."/>
            <person name="Argout X."/>
            <person name="Bertrand B."/>
            <person name="de Kochko A."/>
            <person name="Graziosi G."/>
            <person name="Henry R.J."/>
            <person name="Jayarama X."/>
            <person name="Ming R."/>
            <person name="Nagai C."/>
            <person name="Rounsley S."/>
            <person name="Sankoff D."/>
            <person name="Giuliano G."/>
            <person name="Albert V.A."/>
            <person name="Wincker P."/>
            <person name="Lashermes P."/>
        </authorList>
    </citation>
    <scope>NUCLEOTIDE SEQUENCE [LARGE SCALE GENOMIC DNA]</scope>
    <source>
        <strain evidence="9">cv. DH200-94</strain>
    </source>
</reference>
<feature type="compositionally biased region" description="Basic and acidic residues" evidence="6">
    <location>
        <begin position="16"/>
        <end position="26"/>
    </location>
</feature>
<sequence>MAENSAPPEEVVVPVPEEKNEAKEKEVVVTIPEAKNEAEEKEVAVLISEAKNEAKEKEAKEIPDDTTTTAAAATTNTSVAAKTDKMKIIVLSLTVLSFLLSFPILFSIAWLLYLRQYDCENLLDLPKLQLVIVIGLAIVFFVSNFVVKFGSRFPMLGLLLVVVPLILMLIVGLGLEGAFDMEARTIPGTPRWLEFRVDNDYNWKDIKSCLYATTTCRELALRSYTTKSFDFTASKLSSIESGCCLPPTSCGMEYVNATFWRKEDSTLDASNLLERDCDLWKNDETILCYNCQACKDGFLKPLLGKWQNIGTFLVVMAALLSVSHLLLFISTMWEQLRGYHKSKLIAHSF</sequence>
<evidence type="ECO:0000313" key="8">
    <source>
        <dbReference type="EMBL" id="CDP02890.1"/>
    </source>
</evidence>
<evidence type="ECO:0000256" key="2">
    <source>
        <dbReference type="ARBA" id="ARBA00006840"/>
    </source>
</evidence>
<evidence type="ECO:0008006" key="10">
    <source>
        <dbReference type="Google" id="ProtNLM"/>
    </source>
</evidence>
<dbReference type="FunCoup" id="A0A068U2W1">
    <property type="interactions" value="57"/>
</dbReference>
<feature type="transmembrane region" description="Helical" evidence="7">
    <location>
        <begin position="88"/>
        <end position="113"/>
    </location>
</feature>